<reference evidence="7" key="2">
    <citation type="submission" date="2015-02" db="UniProtKB">
        <authorList>
            <consortium name="EnsemblMetazoa"/>
        </authorList>
    </citation>
    <scope>IDENTIFICATION</scope>
</reference>
<dbReference type="STRING" id="126957.T1IPG5"/>
<accession>T1IPG5</accession>
<dbReference type="HOGENOM" id="CLU_052388_1_0_1"/>
<comment type="subunit">
    <text evidence="5">Component of the ER membrane protein complex (EMC).</text>
</comment>
<evidence type="ECO:0000256" key="3">
    <source>
        <dbReference type="ARBA" id="ARBA00022803"/>
    </source>
</evidence>
<dbReference type="eggNOG" id="KOG3060">
    <property type="taxonomic scope" value="Eukaryota"/>
</dbReference>
<sequence>MATSLTWEGIRDLFRLWREENVRRGEEIVEKWESVLSSHINKLGDEKWVVYEQVCIAALDCNRIDVAQSCLKKLNKQFPGSLRVTKLRAMELEALENYEEAVKLYDLIIESDEANSIVRKRKVAILKAQNKIVEAVKELDDYLKKFMSDQEAWMELSELYIREQEYGKAAFCMEELILFNPHNHLYHQRYAEIRYTQGGFENMEIARGYFAQALKLNANNLRALFGFCLCSSNIAASPKSSAQKKKENVKFVMWAIKHITEKYQELFPGKKENPQIETLQATLNSLQIVPSN</sequence>
<organism evidence="7 8">
    <name type="scientific">Strigamia maritima</name>
    <name type="common">European centipede</name>
    <name type="synonym">Geophilus maritimus</name>
    <dbReference type="NCBI Taxonomy" id="126957"/>
    <lineage>
        <taxon>Eukaryota</taxon>
        <taxon>Metazoa</taxon>
        <taxon>Ecdysozoa</taxon>
        <taxon>Arthropoda</taxon>
        <taxon>Myriapoda</taxon>
        <taxon>Chilopoda</taxon>
        <taxon>Pleurostigmophora</taxon>
        <taxon>Geophilomorpha</taxon>
        <taxon>Linotaeniidae</taxon>
        <taxon>Strigamia</taxon>
    </lineage>
</organism>
<dbReference type="OMA" id="MSDQEGW"/>
<comment type="subcellular location">
    <subcellularLocation>
        <location evidence="5">Endoplasmic reticulum membrane</location>
        <topology evidence="5">Peripheral membrane protein</topology>
        <orientation evidence="5">Cytoplasmic side</orientation>
    </subcellularLocation>
</comment>
<dbReference type="PROSITE" id="PS50005">
    <property type="entry name" value="TPR"/>
    <property type="match status" value="1"/>
</dbReference>
<proteinExistence type="inferred from homology"/>
<feature type="repeat" description="TPR" evidence="4">
    <location>
        <begin position="150"/>
        <end position="183"/>
    </location>
</feature>
<evidence type="ECO:0000313" key="7">
    <source>
        <dbReference type="EnsemblMetazoa" id="SMAR002917-PA"/>
    </source>
</evidence>
<dbReference type="InterPro" id="IPR039856">
    <property type="entry name" value="EMC2-like"/>
</dbReference>
<keyword evidence="8" id="KW-1185">Reference proteome</keyword>
<name>T1IPG5_STRMM</name>
<keyword evidence="2" id="KW-0677">Repeat</keyword>
<dbReference type="FunFam" id="1.25.40.10:FF:000478">
    <property type="entry name" value="GG16802"/>
    <property type="match status" value="1"/>
</dbReference>
<evidence type="ECO:0000259" key="6">
    <source>
        <dbReference type="Pfam" id="PF22890"/>
    </source>
</evidence>
<reference evidence="8" key="1">
    <citation type="submission" date="2011-05" db="EMBL/GenBank/DDBJ databases">
        <authorList>
            <person name="Richards S.R."/>
            <person name="Qu J."/>
            <person name="Jiang H."/>
            <person name="Jhangiani S.N."/>
            <person name="Agravi P."/>
            <person name="Goodspeed R."/>
            <person name="Gross S."/>
            <person name="Mandapat C."/>
            <person name="Jackson L."/>
            <person name="Mathew T."/>
            <person name="Pu L."/>
            <person name="Thornton R."/>
            <person name="Saada N."/>
            <person name="Wilczek-Boney K.B."/>
            <person name="Lee S."/>
            <person name="Kovar C."/>
            <person name="Wu Y."/>
            <person name="Scherer S.E."/>
            <person name="Worley K.C."/>
            <person name="Muzny D.M."/>
            <person name="Gibbs R."/>
        </authorList>
    </citation>
    <scope>NUCLEOTIDE SEQUENCE</scope>
    <source>
        <strain evidence="8">Brora</strain>
    </source>
</reference>
<comment type="function">
    <text evidence="5">Part of the endoplasmic reticulum membrane protein complex (EMC) that enables the energy-independent insertion into endoplasmic reticulum membranes of newly synthesized membrane proteins.</text>
</comment>
<evidence type="ECO:0000256" key="2">
    <source>
        <dbReference type="ARBA" id="ARBA00022737"/>
    </source>
</evidence>
<dbReference type="GO" id="GO:0072546">
    <property type="term" value="C:EMC complex"/>
    <property type="evidence" value="ECO:0007669"/>
    <property type="project" value="UniProtKB-UniRule"/>
</dbReference>
<evidence type="ECO:0000313" key="8">
    <source>
        <dbReference type="Proteomes" id="UP000014500"/>
    </source>
</evidence>
<dbReference type="EnsemblMetazoa" id="SMAR002917-RA">
    <property type="protein sequence ID" value="SMAR002917-PA"/>
    <property type="gene ID" value="SMAR002917"/>
</dbReference>
<evidence type="ECO:0000256" key="4">
    <source>
        <dbReference type="PROSITE-ProRule" id="PRU00339"/>
    </source>
</evidence>
<keyword evidence="5" id="KW-0256">Endoplasmic reticulum</keyword>
<dbReference type="Pfam" id="PF22890">
    <property type="entry name" value="TPR_EMC2"/>
    <property type="match status" value="1"/>
</dbReference>
<evidence type="ECO:0000256" key="5">
    <source>
        <dbReference type="RuleBase" id="RU367091"/>
    </source>
</evidence>
<keyword evidence="5" id="KW-0472">Membrane</keyword>
<dbReference type="PANTHER" id="PTHR12760">
    <property type="entry name" value="TETRATRICOPEPTIDE REPEAT PROTEIN"/>
    <property type="match status" value="1"/>
</dbReference>
<dbReference type="InterPro" id="IPR055217">
    <property type="entry name" value="TPR_EMC2"/>
</dbReference>
<comment type="similarity">
    <text evidence="1 5">Belongs to the EMC2 family.</text>
</comment>
<dbReference type="PhylomeDB" id="T1IPG5"/>
<dbReference type="SUPFAM" id="SSF48452">
    <property type="entry name" value="TPR-like"/>
    <property type="match status" value="1"/>
</dbReference>
<keyword evidence="3 4" id="KW-0802">TPR repeat</keyword>
<evidence type="ECO:0000256" key="1">
    <source>
        <dbReference type="ARBA" id="ARBA00010361"/>
    </source>
</evidence>
<dbReference type="Proteomes" id="UP000014500">
    <property type="component" value="Unassembled WGS sequence"/>
</dbReference>
<dbReference type="AlphaFoldDB" id="T1IPG5"/>
<dbReference type="InterPro" id="IPR011990">
    <property type="entry name" value="TPR-like_helical_dom_sf"/>
</dbReference>
<dbReference type="EMBL" id="JH431261">
    <property type="status" value="NOT_ANNOTATED_CDS"/>
    <property type="molecule type" value="Genomic_DNA"/>
</dbReference>
<dbReference type="Gene3D" id="1.25.40.10">
    <property type="entry name" value="Tetratricopeptide repeat domain"/>
    <property type="match status" value="1"/>
</dbReference>
<feature type="domain" description="EMC2 TPR-like" evidence="6">
    <location>
        <begin position="85"/>
        <end position="194"/>
    </location>
</feature>
<dbReference type="InterPro" id="IPR019734">
    <property type="entry name" value="TPR_rpt"/>
</dbReference>
<protein>
    <recommendedName>
        <fullName evidence="5">ER membrane protein complex subunit 2</fullName>
    </recommendedName>
</protein>